<evidence type="ECO:0000256" key="1">
    <source>
        <dbReference type="SAM" id="Phobius"/>
    </source>
</evidence>
<reference evidence="2" key="1">
    <citation type="journal article" date="2020" name="Stud. Mycol.">
        <title>101 Dothideomycetes genomes: a test case for predicting lifestyles and emergence of pathogens.</title>
        <authorList>
            <person name="Haridas S."/>
            <person name="Albert R."/>
            <person name="Binder M."/>
            <person name="Bloem J."/>
            <person name="Labutti K."/>
            <person name="Salamov A."/>
            <person name="Andreopoulos B."/>
            <person name="Baker S."/>
            <person name="Barry K."/>
            <person name="Bills G."/>
            <person name="Bluhm B."/>
            <person name="Cannon C."/>
            <person name="Castanera R."/>
            <person name="Culley D."/>
            <person name="Daum C."/>
            <person name="Ezra D."/>
            <person name="Gonzalez J."/>
            <person name="Henrissat B."/>
            <person name="Kuo A."/>
            <person name="Liang C."/>
            <person name="Lipzen A."/>
            <person name="Lutzoni F."/>
            <person name="Magnuson J."/>
            <person name="Mondo S."/>
            <person name="Nolan M."/>
            <person name="Ohm R."/>
            <person name="Pangilinan J."/>
            <person name="Park H.-J."/>
            <person name="Ramirez L."/>
            <person name="Alfaro M."/>
            <person name="Sun H."/>
            <person name="Tritt A."/>
            <person name="Yoshinaga Y."/>
            <person name="Zwiers L.-H."/>
            <person name="Turgeon B."/>
            <person name="Goodwin S."/>
            <person name="Spatafora J."/>
            <person name="Crous P."/>
            <person name="Grigoriev I."/>
        </authorList>
    </citation>
    <scope>NUCLEOTIDE SEQUENCE</scope>
    <source>
        <strain evidence="2">CBS 122367</strain>
    </source>
</reference>
<dbReference type="Proteomes" id="UP000799291">
    <property type="component" value="Unassembled WGS sequence"/>
</dbReference>
<accession>A0A6G1JL74</accession>
<feature type="transmembrane region" description="Helical" evidence="1">
    <location>
        <begin position="12"/>
        <end position="31"/>
    </location>
</feature>
<keyword evidence="3" id="KW-1185">Reference proteome</keyword>
<dbReference type="AlphaFoldDB" id="A0A6G1JL74"/>
<gene>
    <name evidence="2" type="ORF">K458DRAFT_64111</name>
</gene>
<sequence>MSTTTTDSTDTLLLIAFGVLTILIAIAGIHHRDSLCCLFCRSLHQAWNRETHSSYEQLRLQLCRCRCRRRSCDRHKNTQKTSRRYPHRTTTYFFHADLL</sequence>
<evidence type="ECO:0000313" key="3">
    <source>
        <dbReference type="Proteomes" id="UP000799291"/>
    </source>
</evidence>
<proteinExistence type="predicted"/>
<protein>
    <submittedName>
        <fullName evidence="2">Uncharacterized protein</fullName>
    </submittedName>
</protein>
<evidence type="ECO:0000313" key="2">
    <source>
        <dbReference type="EMBL" id="KAF2690875.1"/>
    </source>
</evidence>
<keyword evidence="1" id="KW-0812">Transmembrane</keyword>
<dbReference type="OrthoDB" id="3790834at2759"/>
<name>A0A6G1JL74_9PLEO</name>
<keyword evidence="1" id="KW-0472">Membrane</keyword>
<keyword evidence="1" id="KW-1133">Transmembrane helix</keyword>
<organism evidence="2 3">
    <name type="scientific">Lentithecium fluviatile CBS 122367</name>
    <dbReference type="NCBI Taxonomy" id="1168545"/>
    <lineage>
        <taxon>Eukaryota</taxon>
        <taxon>Fungi</taxon>
        <taxon>Dikarya</taxon>
        <taxon>Ascomycota</taxon>
        <taxon>Pezizomycotina</taxon>
        <taxon>Dothideomycetes</taxon>
        <taxon>Pleosporomycetidae</taxon>
        <taxon>Pleosporales</taxon>
        <taxon>Massarineae</taxon>
        <taxon>Lentitheciaceae</taxon>
        <taxon>Lentithecium</taxon>
    </lineage>
</organism>
<dbReference type="EMBL" id="MU005570">
    <property type="protein sequence ID" value="KAF2690875.1"/>
    <property type="molecule type" value="Genomic_DNA"/>
</dbReference>